<dbReference type="AlphaFoldDB" id="A0A8A1M7Z3"/>
<proteinExistence type="predicted"/>
<protein>
    <recommendedName>
        <fullName evidence="3">RRM domain-containing protein</fullName>
    </recommendedName>
</protein>
<dbReference type="Proteomes" id="UP000663671">
    <property type="component" value="Chromosome 5"/>
</dbReference>
<reference evidence="1" key="1">
    <citation type="submission" date="2021-01" db="EMBL/GenBank/DDBJ databases">
        <title>Chromosome-level genome assembly of a human fungal pathogen reveals clustering of transcriptionally co-regulated genes.</title>
        <authorList>
            <person name="Voorhies M."/>
            <person name="Cohen S."/>
            <person name="Shea T.P."/>
            <person name="Petrus S."/>
            <person name="Munoz J.F."/>
            <person name="Poplawski S."/>
            <person name="Goldman W.E."/>
            <person name="Michael T."/>
            <person name="Cuomo C.A."/>
            <person name="Sil A."/>
            <person name="Beyhan S."/>
        </authorList>
    </citation>
    <scope>NUCLEOTIDE SEQUENCE</scope>
    <source>
        <strain evidence="1">WU24</strain>
    </source>
</reference>
<organism evidence="1 2">
    <name type="scientific">Ajellomyces capsulatus</name>
    <name type="common">Darling's disease fungus</name>
    <name type="synonym">Histoplasma capsulatum</name>
    <dbReference type="NCBI Taxonomy" id="5037"/>
    <lineage>
        <taxon>Eukaryota</taxon>
        <taxon>Fungi</taxon>
        <taxon>Dikarya</taxon>
        <taxon>Ascomycota</taxon>
        <taxon>Pezizomycotina</taxon>
        <taxon>Eurotiomycetes</taxon>
        <taxon>Eurotiomycetidae</taxon>
        <taxon>Onygenales</taxon>
        <taxon>Ajellomycetaceae</taxon>
        <taxon>Histoplasma</taxon>
    </lineage>
</organism>
<dbReference type="VEuPathDB" id="FungiDB:I7I51_04012"/>
<evidence type="ECO:0008006" key="3">
    <source>
        <dbReference type="Google" id="ProtNLM"/>
    </source>
</evidence>
<accession>A0A8A1M7Z3</accession>
<dbReference type="OrthoDB" id="77405at2759"/>
<dbReference type="EMBL" id="CP069111">
    <property type="protein sequence ID" value="QSS61835.1"/>
    <property type="molecule type" value="Genomic_DNA"/>
</dbReference>
<name>A0A8A1M7Z3_AJECA</name>
<evidence type="ECO:0000313" key="1">
    <source>
        <dbReference type="EMBL" id="QSS61835.1"/>
    </source>
</evidence>
<sequence length="379" mass="42600">MENEGRERIDDEMMVVVEKLRNITEHLRKLQLHNAANTISKHTHDIIEEFGEVMSKLTDSEIVMHPAVKQANRLNGNVGANESHDERGKIQVQVCKSKEKSLLDLASSPPAPLQANLWAKIAVAAPPQAVRQTNGFHSMTPPKAETTAIPLVPIRPVVQALLSHPAMPPQPAPPTRGRRTGRAGIIIVEGKFTLGSLNKLTARICEGALYSVEIHHHTGFAEIIFQNAMHAKEFLAKDKYTMENTGFGRFGKGFTVRHDRYKERGWDADLEKMANGNRERRRLTFVRPKLLERPDSFRALEEELERMAGPEGIDFVWKFNAGNVTAVFKSVRTARLVRHRFLEMASKHRCQFAGVSVDYSADPCEKQLTLTQNGVRARP</sequence>
<evidence type="ECO:0000313" key="2">
    <source>
        <dbReference type="Proteomes" id="UP000663671"/>
    </source>
</evidence>
<gene>
    <name evidence="1" type="ORF">I7I51_04012</name>
</gene>